<dbReference type="InterPro" id="IPR027094">
    <property type="entry name" value="Mitofusin_fam"/>
</dbReference>
<evidence type="ECO:0000313" key="7">
    <source>
        <dbReference type="EMBL" id="QNO41732.1"/>
    </source>
</evidence>
<proteinExistence type="predicted"/>
<evidence type="ECO:0000256" key="5">
    <source>
        <dbReference type="ARBA" id="ARBA00023136"/>
    </source>
</evidence>
<sequence length="208" mass="24125">MERIRNNVILPPWGYVAWQWPSCRLISMMDIRDTIEPSDDHLNSDFICTKEFADKIQKALDTDAELPLPPEPIQTIFKMFSGKSPIGKMESKKLIDYKERSITASTSDNEEHDSSYYSELFHYLKQAKELITECEHESLLKEWRRIYARMNEPHFSIAVVGEFTRGKSTLINRLLNSDILPIGVTPTTAMVTTQLWKPKKQPQLSDYP</sequence>
<name>A0A7G9Y148_9EURY</name>
<evidence type="ECO:0000313" key="8">
    <source>
        <dbReference type="EMBL" id="QNO42500.1"/>
    </source>
</evidence>
<evidence type="ECO:0000259" key="6">
    <source>
        <dbReference type="Pfam" id="PF00350"/>
    </source>
</evidence>
<dbReference type="Pfam" id="PF00350">
    <property type="entry name" value="Dynamin_N"/>
    <property type="match status" value="1"/>
</dbReference>
<feature type="domain" description="Dynamin N-terminal" evidence="6">
    <location>
        <begin position="157"/>
        <end position="193"/>
    </location>
</feature>
<keyword evidence="5" id="KW-0472">Membrane</keyword>
<protein>
    <recommendedName>
        <fullName evidence="6">Dynamin N-terminal domain-containing protein</fullName>
    </recommendedName>
</protein>
<dbReference type="PANTHER" id="PTHR10465:SF0">
    <property type="entry name" value="SARCALUMENIN"/>
    <property type="match status" value="1"/>
</dbReference>
<dbReference type="InterPro" id="IPR045063">
    <property type="entry name" value="Dynamin_N"/>
</dbReference>
<organism evidence="7">
    <name type="scientific">Candidatus Methanogaster sp. ANME-2c ERB4</name>
    <dbReference type="NCBI Taxonomy" id="2759911"/>
    <lineage>
        <taxon>Archaea</taxon>
        <taxon>Methanobacteriati</taxon>
        <taxon>Methanobacteriota</taxon>
        <taxon>Stenosarchaea group</taxon>
        <taxon>Methanomicrobia</taxon>
        <taxon>Methanosarcinales</taxon>
        <taxon>ANME-2 cluster</taxon>
        <taxon>Candidatus Methanogasteraceae</taxon>
        <taxon>Candidatus Methanogaster</taxon>
    </lineage>
</organism>
<dbReference type="Gene3D" id="3.40.50.300">
    <property type="entry name" value="P-loop containing nucleotide triphosphate hydrolases"/>
    <property type="match status" value="1"/>
</dbReference>
<evidence type="ECO:0000256" key="3">
    <source>
        <dbReference type="ARBA" id="ARBA00022801"/>
    </source>
</evidence>
<evidence type="ECO:0000256" key="1">
    <source>
        <dbReference type="ARBA" id="ARBA00004370"/>
    </source>
</evidence>
<dbReference type="InterPro" id="IPR027417">
    <property type="entry name" value="P-loop_NTPase"/>
</dbReference>
<keyword evidence="3" id="KW-0378">Hydrolase</keyword>
<dbReference type="PANTHER" id="PTHR10465">
    <property type="entry name" value="TRANSMEMBRANE GTPASE FZO1"/>
    <property type="match status" value="1"/>
</dbReference>
<dbReference type="EMBL" id="MT630662">
    <property type="protein sequence ID" value="QNO41732.1"/>
    <property type="molecule type" value="Genomic_DNA"/>
</dbReference>
<evidence type="ECO:0000256" key="4">
    <source>
        <dbReference type="ARBA" id="ARBA00023134"/>
    </source>
</evidence>
<dbReference type="GO" id="GO:0016020">
    <property type="term" value="C:membrane"/>
    <property type="evidence" value="ECO:0007669"/>
    <property type="project" value="UniProtKB-SubCell"/>
</dbReference>
<evidence type="ECO:0000256" key="2">
    <source>
        <dbReference type="ARBA" id="ARBA00022741"/>
    </source>
</evidence>
<dbReference type="SUPFAM" id="SSF52540">
    <property type="entry name" value="P-loop containing nucleoside triphosphate hydrolases"/>
    <property type="match status" value="1"/>
</dbReference>
<accession>A0A7G9Y148</accession>
<reference evidence="7" key="1">
    <citation type="submission" date="2020-06" db="EMBL/GenBank/DDBJ databases">
        <title>Unique genomic features of the anaerobic methanotrophic archaea.</title>
        <authorList>
            <person name="Chadwick G.L."/>
            <person name="Skennerton C.T."/>
            <person name="Laso-Perez R."/>
            <person name="Leu A.O."/>
            <person name="Speth D.R."/>
            <person name="Yu H."/>
            <person name="Morgan-Lang C."/>
            <person name="Hatzenpichler R."/>
            <person name="Goudeau D."/>
            <person name="Malmstrom R."/>
            <person name="Brazelton W.J."/>
            <person name="Woyke T."/>
            <person name="Hallam S.J."/>
            <person name="Tyson G.W."/>
            <person name="Wegener G."/>
            <person name="Boetius A."/>
            <person name="Orphan V."/>
        </authorList>
    </citation>
    <scope>NUCLEOTIDE SEQUENCE</scope>
</reference>
<dbReference type="AlphaFoldDB" id="A0A7G9Y148"/>
<dbReference type="EMBL" id="MT630745">
    <property type="protein sequence ID" value="QNO42500.1"/>
    <property type="molecule type" value="Genomic_DNA"/>
</dbReference>
<dbReference type="GO" id="GO:0005525">
    <property type="term" value="F:GTP binding"/>
    <property type="evidence" value="ECO:0007669"/>
    <property type="project" value="UniProtKB-KW"/>
</dbReference>
<comment type="subcellular location">
    <subcellularLocation>
        <location evidence="1">Membrane</location>
    </subcellularLocation>
</comment>
<keyword evidence="2" id="KW-0547">Nucleotide-binding</keyword>
<keyword evidence="4" id="KW-0342">GTP-binding</keyword>
<dbReference type="GO" id="GO:0003924">
    <property type="term" value="F:GTPase activity"/>
    <property type="evidence" value="ECO:0007669"/>
    <property type="project" value="InterPro"/>
</dbReference>
<gene>
    <name evidence="7" type="ORF">MMOOEFBC_00008</name>
    <name evidence="8" type="ORF">PJNLLPFB_00003</name>
</gene>